<comment type="caution">
    <text evidence="1">The sequence shown here is derived from an EMBL/GenBank/DDBJ whole genome shotgun (WGS) entry which is preliminary data.</text>
</comment>
<evidence type="ECO:0000313" key="1">
    <source>
        <dbReference type="EMBL" id="GER85881.1"/>
    </source>
</evidence>
<organism evidence="1 2">
    <name type="scientific">Dictyobacter vulcani</name>
    <dbReference type="NCBI Taxonomy" id="2607529"/>
    <lineage>
        <taxon>Bacteria</taxon>
        <taxon>Bacillati</taxon>
        <taxon>Chloroflexota</taxon>
        <taxon>Ktedonobacteria</taxon>
        <taxon>Ktedonobacterales</taxon>
        <taxon>Dictyobacteraceae</taxon>
        <taxon>Dictyobacter</taxon>
    </lineage>
</organism>
<evidence type="ECO:0000313" key="2">
    <source>
        <dbReference type="Proteomes" id="UP000326912"/>
    </source>
</evidence>
<proteinExistence type="predicted"/>
<dbReference type="Proteomes" id="UP000326912">
    <property type="component" value="Unassembled WGS sequence"/>
</dbReference>
<protein>
    <submittedName>
        <fullName evidence="1">Uncharacterized protein</fullName>
    </submittedName>
</protein>
<dbReference type="EMBL" id="BKZW01000001">
    <property type="protein sequence ID" value="GER85881.1"/>
    <property type="molecule type" value="Genomic_DNA"/>
</dbReference>
<reference evidence="1 2" key="1">
    <citation type="submission" date="2019-10" db="EMBL/GenBank/DDBJ databases">
        <title>Dictyobacter vulcani sp. nov., within the class Ktedonobacteria, isolated from soil of volcanic Mt. Zao.</title>
        <authorList>
            <person name="Zheng Y."/>
            <person name="Wang C.M."/>
            <person name="Sakai Y."/>
            <person name="Abe K."/>
            <person name="Yokota A."/>
            <person name="Yabe S."/>
        </authorList>
    </citation>
    <scope>NUCLEOTIDE SEQUENCE [LARGE SCALE GENOMIC DNA]</scope>
    <source>
        <strain evidence="1 2">W12</strain>
    </source>
</reference>
<sequence length="53" mass="6196">MTAKKATLKIRLIQQVIIKILTTPPLPHTISYYYVVKSNHLLRYTEKQGIELE</sequence>
<dbReference type="AlphaFoldDB" id="A0A5J4KIA4"/>
<accession>A0A5J4KIA4</accession>
<keyword evidence="2" id="KW-1185">Reference proteome</keyword>
<gene>
    <name evidence="1" type="ORF">KDW_00430</name>
</gene>
<name>A0A5J4KIA4_9CHLR</name>